<feature type="domain" description="FMN-binding" evidence="9">
    <location>
        <begin position="201"/>
        <end position="275"/>
    </location>
</feature>
<proteinExistence type="inferred from homology"/>
<dbReference type="Gene3D" id="3.90.1010.20">
    <property type="match status" value="1"/>
</dbReference>
<dbReference type="PANTHER" id="PTHR43400:SF7">
    <property type="entry name" value="FAD-DEPENDENT OXIDOREDUCTASE 2 FAD BINDING DOMAIN-CONTAINING PROTEIN"/>
    <property type="match status" value="1"/>
</dbReference>
<dbReference type="Gene3D" id="3.40.50.360">
    <property type="match status" value="1"/>
</dbReference>
<comment type="cofactor">
    <cofactor evidence="8">
        <name>FMN</name>
        <dbReference type="ChEBI" id="CHEBI:58210"/>
    </cofactor>
    <text evidence="8">Binds 1 or 2 FMN covalently per subunit.</text>
</comment>
<gene>
    <name evidence="10" type="ORF">AWM74_05320</name>
</gene>
<dbReference type="GeneID" id="92866969"/>
<evidence type="ECO:0000313" key="11">
    <source>
        <dbReference type="Proteomes" id="UP000067698"/>
    </source>
</evidence>
<dbReference type="SUPFAM" id="SSF52218">
    <property type="entry name" value="Flavoproteins"/>
    <property type="match status" value="1"/>
</dbReference>
<dbReference type="Pfam" id="PF04205">
    <property type="entry name" value="FMN_bind"/>
    <property type="match status" value="1"/>
</dbReference>
<dbReference type="Gene3D" id="3.90.700.10">
    <property type="entry name" value="Succinate dehydrogenase/fumarate reductase flavoprotein, catalytic domain"/>
    <property type="match status" value="1"/>
</dbReference>
<evidence type="ECO:0000256" key="8">
    <source>
        <dbReference type="RuleBase" id="RU366062"/>
    </source>
</evidence>
<keyword evidence="5 8" id="KW-0274">FAD</keyword>
<evidence type="ECO:0000256" key="3">
    <source>
        <dbReference type="ARBA" id="ARBA00015872"/>
    </source>
</evidence>
<comment type="catalytic activity">
    <reaction evidence="7 8">
        <text>dihydrourocanate + A = urocanate + AH2</text>
        <dbReference type="Rhea" id="RHEA:36059"/>
        <dbReference type="ChEBI" id="CHEBI:13193"/>
        <dbReference type="ChEBI" id="CHEBI:17499"/>
        <dbReference type="ChEBI" id="CHEBI:27247"/>
        <dbReference type="ChEBI" id="CHEBI:72991"/>
        <dbReference type="EC" id="1.3.99.33"/>
    </reaction>
</comment>
<reference evidence="11" key="2">
    <citation type="submission" date="2016-01" db="EMBL/GenBank/DDBJ databases">
        <title>Six Aerococcus type strain genome sequencing and assembly using PacBio and Illumina Hiseq.</title>
        <authorList>
            <person name="Carkaci D."/>
            <person name="Dargis R."/>
            <person name="Nielsen X.C."/>
            <person name="Skovgaard O."/>
            <person name="Fuursted K."/>
            <person name="Christensen J.J."/>
        </authorList>
    </citation>
    <scope>NUCLEOTIDE SEQUENCE [LARGE SCALE GENOMIC DNA]</scope>
    <source>
        <strain evidence="11">CCUG28094</strain>
    </source>
</reference>
<dbReference type="SMART" id="SM00900">
    <property type="entry name" value="FMN_bind"/>
    <property type="match status" value="1"/>
</dbReference>
<dbReference type="InterPro" id="IPR027477">
    <property type="entry name" value="Succ_DH/fumarate_Rdtase_cat_sf"/>
</dbReference>
<sequence>MKFIAIAGSAAEKSYNRTLLEFMQKHFANKAEIEILDLRQVPIFVETEEQDDLPIIQTFNEKISAADGVILATPEHNHSIPSALKNIIEHLSFNLHPLDGKPIMLVGASYDIQGSSRAQLHLRQILDTPGVNAIVMPGHEFLLGRAHEAFDEDGNLKDENTVHFLETCFGQFLRFTDVASILSLPEEVRFEPGHYEVKAVGHNGPLPITVSFSDTRIDRIDIDSSGETEGIADLVFTRIPEQIIENQTLNVDAVSGASVTSQSVLDGVADAVRLAGADPNILKKRPKIATKSATETIEYDTDILVIGGGGAGLAAAAATVQAGKEVILLEKFPSLGGNTVRAGGPMNAAEPEWQATFSANPGEGHTLEEIAAIDEDTIDSEYLEDFISLRAQINDYLERTQQGEDYLFDSVLLHRIQTYLGGKREDLNGQVIYGDYKLVKQLTDNALGSVEWLTEIGVPFERDDVSMPVGALWRRGHKPEGNEGFAFISVLKPYVEENGGLILTETPAKELLVEDGKITGAIGQNAKGDKVIVHAKATIITSGGFGANTKMLQKYNTYWTEIADDIKTSNSPAITGDGILLGESVGADLVGMGFSQLMPTSDPETGGLFSGLQVPPANFVMVDTEGKRFVNEFGSRDELAQAAINVGGLFYLIADDLIKETAYNTSQEKIDQQVAAGTLFRDDTIEGLAEQLGMDPAVLADTIAKYNSYVDAGEDPEFHKSAFALKVVQAPFYATPRKPAVHHTMGGLKIDTEARVINTDGQVIPGLFAAGEVAGGIHAGNRLGGNALTDIFTFGRIAAITALAEMDEE</sequence>
<dbReference type="Pfam" id="PF00890">
    <property type="entry name" value="FAD_binding_2"/>
    <property type="match status" value="1"/>
</dbReference>
<organism evidence="10 11">
    <name type="scientific">Aerococcus urinaeequi</name>
    <dbReference type="NCBI Taxonomy" id="51665"/>
    <lineage>
        <taxon>Bacteria</taxon>
        <taxon>Bacillati</taxon>
        <taxon>Bacillota</taxon>
        <taxon>Bacilli</taxon>
        <taxon>Lactobacillales</taxon>
        <taxon>Aerococcaceae</taxon>
        <taxon>Aerococcus</taxon>
    </lineage>
</organism>
<dbReference type="Gene3D" id="3.50.50.60">
    <property type="entry name" value="FAD/NAD(P)-binding domain"/>
    <property type="match status" value="2"/>
</dbReference>
<evidence type="ECO:0000313" key="10">
    <source>
        <dbReference type="EMBL" id="AMB98440.1"/>
    </source>
</evidence>
<dbReference type="NCBIfam" id="TIGR01813">
    <property type="entry name" value="flavo_cyto_c"/>
    <property type="match status" value="1"/>
</dbReference>
<dbReference type="AlphaFoldDB" id="A0AAC8X261"/>
<keyword evidence="4 8" id="KW-0285">Flavoprotein</keyword>
<dbReference type="InterPro" id="IPR010960">
    <property type="entry name" value="Flavocytochrome_c"/>
</dbReference>
<dbReference type="InterPro" id="IPR029039">
    <property type="entry name" value="Flavoprotein-like_sf"/>
</dbReference>
<name>A0AAC8X261_9LACT</name>
<evidence type="ECO:0000256" key="5">
    <source>
        <dbReference type="ARBA" id="ARBA00022827"/>
    </source>
</evidence>
<dbReference type="GO" id="GO:0016020">
    <property type="term" value="C:membrane"/>
    <property type="evidence" value="ECO:0007669"/>
    <property type="project" value="InterPro"/>
</dbReference>
<dbReference type="SUPFAM" id="SSF51905">
    <property type="entry name" value="FAD/NAD(P)-binding domain"/>
    <property type="match status" value="1"/>
</dbReference>
<dbReference type="EC" id="1.3.99.33" evidence="2 8"/>
<dbReference type="InterPro" id="IPR007329">
    <property type="entry name" value="FMN-bd"/>
</dbReference>
<dbReference type="InterPro" id="IPR036188">
    <property type="entry name" value="FAD/NAD-bd_sf"/>
</dbReference>
<protein>
    <recommendedName>
        <fullName evidence="3 8">Urocanate reductase</fullName>
        <ecNumber evidence="2 8">1.3.99.33</ecNumber>
    </recommendedName>
</protein>
<evidence type="ECO:0000256" key="2">
    <source>
        <dbReference type="ARBA" id="ARBA00013137"/>
    </source>
</evidence>
<dbReference type="PANTHER" id="PTHR43400">
    <property type="entry name" value="FUMARATE REDUCTASE"/>
    <property type="match status" value="1"/>
</dbReference>
<keyword evidence="6 8" id="KW-0560">Oxidoreductase</keyword>
<evidence type="ECO:0000259" key="9">
    <source>
        <dbReference type="SMART" id="SM00900"/>
    </source>
</evidence>
<dbReference type="Pfam" id="PF03358">
    <property type="entry name" value="FMN_red"/>
    <property type="match status" value="1"/>
</dbReference>
<dbReference type="SUPFAM" id="SSF56425">
    <property type="entry name" value="Succinate dehydrogenase/fumarate reductase flavoprotein, catalytic domain"/>
    <property type="match status" value="1"/>
</dbReference>
<dbReference type="InterPro" id="IPR050315">
    <property type="entry name" value="FAD-oxidoreductase_2"/>
</dbReference>
<dbReference type="GO" id="GO:0033765">
    <property type="term" value="F:steroid dehydrogenase activity, acting on the CH-CH group of donors"/>
    <property type="evidence" value="ECO:0007669"/>
    <property type="project" value="UniProtKB-ARBA"/>
</dbReference>
<evidence type="ECO:0000256" key="7">
    <source>
        <dbReference type="ARBA" id="ARBA00049922"/>
    </source>
</evidence>
<comment type="cofactor">
    <cofactor evidence="8">
        <name>FAD</name>
        <dbReference type="ChEBI" id="CHEBI:57692"/>
    </cofactor>
    <text evidence="8">Binds 1 FAD per subunit.</text>
</comment>
<evidence type="ECO:0000256" key="6">
    <source>
        <dbReference type="ARBA" id="ARBA00023002"/>
    </source>
</evidence>
<evidence type="ECO:0000256" key="1">
    <source>
        <dbReference type="ARBA" id="ARBA00008040"/>
    </source>
</evidence>
<dbReference type="GO" id="GO:0010181">
    <property type="term" value="F:FMN binding"/>
    <property type="evidence" value="ECO:0007669"/>
    <property type="project" value="InterPro"/>
</dbReference>
<evidence type="ECO:0000256" key="4">
    <source>
        <dbReference type="ARBA" id="ARBA00022630"/>
    </source>
</evidence>
<accession>A0AAC8X261</accession>
<comment type="similarity">
    <text evidence="1 8">Belongs to the FAD-dependent oxidoreductase 2 family. FRD/SDH subfamily.</text>
</comment>
<dbReference type="RefSeq" id="WP_026465667.1">
    <property type="nucleotide sequence ID" value="NZ_CP014162.1"/>
</dbReference>
<dbReference type="EMBL" id="CP014162">
    <property type="protein sequence ID" value="AMB98440.1"/>
    <property type="molecule type" value="Genomic_DNA"/>
</dbReference>
<dbReference type="InterPro" id="IPR003953">
    <property type="entry name" value="FAD-dep_OxRdtase_2_FAD-bd"/>
</dbReference>
<dbReference type="Proteomes" id="UP000067698">
    <property type="component" value="Chromosome"/>
</dbReference>
<dbReference type="InterPro" id="IPR005025">
    <property type="entry name" value="FMN_Rdtase-like_dom"/>
</dbReference>
<reference evidence="10 11" key="1">
    <citation type="journal article" date="2016" name="Genome Announc.">
        <title>Complete Genome Sequences of Aerococcus christensenii CCUG 28831T, Aerococcus sanguinicola CCUG 43001T, Aerococcus urinae CCUG 36881T, Aerococcus urinaeequi CCUG 28094T, Aerococcus urinaehominis CCUG 42038 BT, and Aerococcus viridans CCUG 4311T.</title>
        <authorList>
            <person name="Carkaci D."/>
            <person name="Dargis R."/>
            <person name="Nielsen X.C."/>
            <person name="Skovgaard O."/>
            <person name="Fuursted K."/>
            <person name="Christensen J.J."/>
        </authorList>
    </citation>
    <scope>NUCLEOTIDE SEQUENCE [LARGE SCALE GENOMIC DNA]</scope>
    <source>
        <strain evidence="10 11">CCUG28094</strain>
    </source>
</reference>